<keyword evidence="4 9" id="KW-0863">Zinc-finger</keyword>
<dbReference type="PROSITE" id="PS00028">
    <property type="entry name" value="ZINC_FINGER_C2H2_1"/>
    <property type="match status" value="2"/>
</dbReference>
<dbReference type="GO" id="GO:0005634">
    <property type="term" value="C:nucleus"/>
    <property type="evidence" value="ECO:0007669"/>
    <property type="project" value="UniProtKB-SubCell"/>
</dbReference>
<feature type="region of interest" description="Disordered" evidence="10">
    <location>
        <begin position="1"/>
        <end position="42"/>
    </location>
</feature>
<evidence type="ECO:0000313" key="13">
    <source>
        <dbReference type="Proteomes" id="UP000734854"/>
    </source>
</evidence>
<feature type="region of interest" description="Disordered" evidence="10">
    <location>
        <begin position="169"/>
        <end position="193"/>
    </location>
</feature>
<evidence type="ECO:0000256" key="10">
    <source>
        <dbReference type="SAM" id="MobiDB-lite"/>
    </source>
</evidence>
<dbReference type="AlphaFoldDB" id="A0A8J5C8T2"/>
<organism evidence="12 13">
    <name type="scientific">Zingiber officinale</name>
    <name type="common">Ginger</name>
    <name type="synonym">Amomum zingiber</name>
    <dbReference type="NCBI Taxonomy" id="94328"/>
    <lineage>
        <taxon>Eukaryota</taxon>
        <taxon>Viridiplantae</taxon>
        <taxon>Streptophyta</taxon>
        <taxon>Embryophyta</taxon>
        <taxon>Tracheophyta</taxon>
        <taxon>Spermatophyta</taxon>
        <taxon>Magnoliopsida</taxon>
        <taxon>Liliopsida</taxon>
        <taxon>Zingiberales</taxon>
        <taxon>Zingiberaceae</taxon>
        <taxon>Zingiber</taxon>
    </lineage>
</organism>
<name>A0A8J5C8T2_ZINOF</name>
<keyword evidence="6" id="KW-0805">Transcription regulation</keyword>
<dbReference type="GO" id="GO:0008270">
    <property type="term" value="F:zinc ion binding"/>
    <property type="evidence" value="ECO:0007669"/>
    <property type="project" value="UniProtKB-KW"/>
</dbReference>
<comment type="caution">
    <text evidence="12">The sequence shown here is derived from an EMBL/GenBank/DDBJ whole genome shotgun (WGS) entry which is preliminary data.</text>
</comment>
<proteinExistence type="predicted"/>
<feature type="region of interest" description="Disordered" evidence="10">
    <location>
        <begin position="199"/>
        <end position="218"/>
    </location>
</feature>
<feature type="compositionally biased region" description="Basic residues" evidence="10">
    <location>
        <begin position="15"/>
        <end position="26"/>
    </location>
</feature>
<evidence type="ECO:0000256" key="8">
    <source>
        <dbReference type="ARBA" id="ARBA00023242"/>
    </source>
</evidence>
<dbReference type="Pfam" id="PF13912">
    <property type="entry name" value="zf-C2H2_6"/>
    <property type="match status" value="2"/>
</dbReference>
<dbReference type="PANTHER" id="PTHR26374:SF466">
    <property type="entry name" value="OS09G0122000 PROTEIN"/>
    <property type="match status" value="1"/>
</dbReference>
<keyword evidence="3" id="KW-0677">Repeat</keyword>
<gene>
    <name evidence="12" type="ORF">ZIOFF_064237</name>
</gene>
<evidence type="ECO:0000313" key="12">
    <source>
        <dbReference type="EMBL" id="KAG6475020.1"/>
    </source>
</evidence>
<keyword evidence="2" id="KW-0479">Metal-binding</keyword>
<keyword evidence="13" id="KW-1185">Reference proteome</keyword>
<evidence type="ECO:0000256" key="9">
    <source>
        <dbReference type="PROSITE-ProRule" id="PRU00042"/>
    </source>
</evidence>
<sequence>MKAQEEESSSIAAARGKRTKRRRRHRQAEPSPSTASSESIVTEEEEDMANCLILLARGRCAAGGWPPLRECSAAEKQRIDRGVTDSAAAGVFECKTCNKRFASFQALGGHRASHKKPKLGGAAEKEGATIGPDGANARESNISGGKPSTATYKIHECSICRSEFSSGQALGGHMRRHRPPAPETQQSGKKDTVVTSHAFDLNLPPPASFDDVDDAKGVVPSPGPDFAWAETPLDLLPATATIH</sequence>
<evidence type="ECO:0000256" key="2">
    <source>
        <dbReference type="ARBA" id="ARBA00022723"/>
    </source>
</evidence>
<keyword evidence="8" id="KW-0539">Nucleus</keyword>
<evidence type="ECO:0000256" key="4">
    <source>
        <dbReference type="ARBA" id="ARBA00022771"/>
    </source>
</evidence>
<dbReference type="InterPro" id="IPR013087">
    <property type="entry name" value="Znf_C2H2_type"/>
</dbReference>
<evidence type="ECO:0000259" key="11">
    <source>
        <dbReference type="PROSITE" id="PS50157"/>
    </source>
</evidence>
<evidence type="ECO:0000256" key="5">
    <source>
        <dbReference type="ARBA" id="ARBA00022833"/>
    </source>
</evidence>
<dbReference type="OrthoDB" id="6077919at2759"/>
<dbReference type="Proteomes" id="UP000734854">
    <property type="component" value="Unassembled WGS sequence"/>
</dbReference>
<feature type="compositionally biased region" description="Polar residues" evidence="10">
    <location>
        <begin position="138"/>
        <end position="147"/>
    </location>
</feature>
<dbReference type="EMBL" id="JACMSC010000018">
    <property type="protein sequence ID" value="KAG6475020.1"/>
    <property type="molecule type" value="Genomic_DNA"/>
</dbReference>
<dbReference type="SMART" id="SM00355">
    <property type="entry name" value="ZnF_C2H2"/>
    <property type="match status" value="2"/>
</dbReference>
<protein>
    <recommendedName>
        <fullName evidence="11">C2H2-type domain-containing protein</fullName>
    </recommendedName>
</protein>
<feature type="domain" description="C2H2-type" evidence="11">
    <location>
        <begin position="155"/>
        <end position="182"/>
    </location>
</feature>
<evidence type="ECO:0000256" key="7">
    <source>
        <dbReference type="ARBA" id="ARBA00023163"/>
    </source>
</evidence>
<reference evidence="12 13" key="1">
    <citation type="submission" date="2020-08" db="EMBL/GenBank/DDBJ databases">
        <title>Plant Genome Project.</title>
        <authorList>
            <person name="Zhang R.-G."/>
        </authorList>
    </citation>
    <scope>NUCLEOTIDE SEQUENCE [LARGE SCALE GENOMIC DNA]</scope>
    <source>
        <tissue evidence="12">Rhizome</tissue>
    </source>
</reference>
<feature type="region of interest" description="Disordered" evidence="10">
    <location>
        <begin position="111"/>
        <end position="147"/>
    </location>
</feature>
<dbReference type="PANTHER" id="PTHR26374">
    <property type="entry name" value="ZINC FINGER PROTEIN ZAT5"/>
    <property type="match status" value="1"/>
</dbReference>
<evidence type="ECO:0000256" key="1">
    <source>
        <dbReference type="ARBA" id="ARBA00004123"/>
    </source>
</evidence>
<keyword evidence="7" id="KW-0804">Transcription</keyword>
<keyword evidence="5" id="KW-0862">Zinc</keyword>
<comment type="subcellular location">
    <subcellularLocation>
        <location evidence="1">Nucleus</location>
    </subcellularLocation>
</comment>
<evidence type="ECO:0000256" key="3">
    <source>
        <dbReference type="ARBA" id="ARBA00022737"/>
    </source>
</evidence>
<feature type="compositionally biased region" description="Low complexity" evidence="10">
    <location>
        <begin position="29"/>
        <end position="39"/>
    </location>
</feature>
<dbReference type="PROSITE" id="PS50157">
    <property type="entry name" value="ZINC_FINGER_C2H2_2"/>
    <property type="match status" value="2"/>
</dbReference>
<feature type="domain" description="C2H2-type" evidence="11">
    <location>
        <begin position="92"/>
        <end position="119"/>
    </location>
</feature>
<evidence type="ECO:0000256" key="6">
    <source>
        <dbReference type="ARBA" id="ARBA00023015"/>
    </source>
</evidence>
<accession>A0A8J5C8T2</accession>